<accession>A0A369BBA1</accession>
<protein>
    <submittedName>
        <fullName evidence="2">Uncharacterized protein</fullName>
    </submittedName>
</protein>
<evidence type="ECO:0000313" key="3">
    <source>
        <dbReference type="Proteomes" id="UP000253034"/>
    </source>
</evidence>
<dbReference type="AlphaFoldDB" id="A0A369BBA1"/>
<dbReference type="EMBL" id="QPJT01000004">
    <property type="protein sequence ID" value="RCX18802.1"/>
    <property type="molecule type" value="Genomic_DNA"/>
</dbReference>
<keyword evidence="3" id="KW-1185">Reference proteome</keyword>
<name>A0A369BBA1_9FIRM</name>
<comment type="caution">
    <text evidence="2">The sequence shown here is derived from an EMBL/GenBank/DDBJ whole genome shotgun (WGS) entry which is preliminary data.</text>
</comment>
<feature type="region of interest" description="Disordered" evidence="1">
    <location>
        <begin position="1"/>
        <end position="49"/>
    </location>
</feature>
<dbReference type="RefSeq" id="WP_170138034.1">
    <property type="nucleotide sequence ID" value="NZ_QPJT01000004.1"/>
</dbReference>
<dbReference type="Proteomes" id="UP000253034">
    <property type="component" value="Unassembled WGS sequence"/>
</dbReference>
<evidence type="ECO:0000256" key="1">
    <source>
        <dbReference type="SAM" id="MobiDB-lite"/>
    </source>
</evidence>
<sequence length="49" mass="5125">MSKKNSNGSKMAKTGPGPSNDQLGENASHAGYAEKYDNKGKNGGKQGRK</sequence>
<reference evidence="2 3" key="1">
    <citation type="submission" date="2018-07" db="EMBL/GenBank/DDBJ databases">
        <title>Genomic Encyclopedia of Type Strains, Phase IV (KMG-IV): sequencing the most valuable type-strain genomes for metagenomic binning, comparative biology and taxonomic classification.</title>
        <authorList>
            <person name="Goeker M."/>
        </authorList>
    </citation>
    <scope>NUCLEOTIDE SEQUENCE [LARGE SCALE GENOMIC DNA]</scope>
    <source>
        <strain evidence="2 3">DSM 27016</strain>
    </source>
</reference>
<gene>
    <name evidence="2" type="ORF">DFR58_10471</name>
</gene>
<evidence type="ECO:0000313" key="2">
    <source>
        <dbReference type="EMBL" id="RCX18802.1"/>
    </source>
</evidence>
<organism evidence="2 3">
    <name type="scientific">Anaerobacterium chartisolvens</name>
    <dbReference type="NCBI Taxonomy" id="1297424"/>
    <lineage>
        <taxon>Bacteria</taxon>
        <taxon>Bacillati</taxon>
        <taxon>Bacillota</taxon>
        <taxon>Clostridia</taxon>
        <taxon>Eubacteriales</taxon>
        <taxon>Oscillospiraceae</taxon>
        <taxon>Anaerobacterium</taxon>
    </lineage>
</organism>
<proteinExistence type="predicted"/>